<evidence type="ECO:0000256" key="2">
    <source>
        <dbReference type="ARBA" id="ARBA00022741"/>
    </source>
</evidence>
<comment type="caution">
    <text evidence="6">The sequence shown here is derived from an EMBL/GenBank/DDBJ whole genome shotgun (WGS) entry which is preliminary data.</text>
</comment>
<dbReference type="HAMAP" id="MF_01609">
    <property type="entry name" value="Glu_cys_ligase_2"/>
    <property type="match status" value="1"/>
</dbReference>
<protein>
    <recommendedName>
        <fullName evidence="5">Putative glutamate--cysteine ligase 2</fullName>
        <ecNumber evidence="5">6.3.2.2</ecNumber>
    </recommendedName>
    <alternativeName>
        <fullName evidence="5">Gamma-glutamylcysteine synthetase 2</fullName>
        <shortName evidence="5">GCS 2</shortName>
        <shortName evidence="5">Gamma-GCS 2</shortName>
    </alternativeName>
</protein>
<evidence type="ECO:0000256" key="3">
    <source>
        <dbReference type="ARBA" id="ARBA00022840"/>
    </source>
</evidence>
<dbReference type="NCBIfam" id="NF010041">
    <property type="entry name" value="PRK13517.1-1"/>
    <property type="match status" value="1"/>
</dbReference>
<dbReference type="InterPro" id="IPR050141">
    <property type="entry name" value="GCL_type2/YbdK_subfam"/>
</dbReference>
<proteinExistence type="inferred from homology"/>
<evidence type="ECO:0000256" key="1">
    <source>
        <dbReference type="ARBA" id="ARBA00022598"/>
    </source>
</evidence>
<keyword evidence="7" id="KW-1185">Reference proteome</keyword>
<dbReference type="PANTHER" id="PTHR36510:SF1">
    <property type="entry name" value="GLUTAMATE--CYSTEINE LIGASE 2-RELATED"/>
    <property type="match status" value="1"/>
</dbReference>
<dbReference type="Proteomes" id="UP001596119">
    <property type="component" value="Unassembled WGS sequence"/>
</dbReference>
<accession>A0ABW1I741</accession>
<dbReference type="Pfam" id="PF04107">
    <property type="entry name" value="GCS2"/>
    <property type="match status" value="1"/>
</dbReference>
<name>A0ABW1I741_9PSEU</name>
<dbReference type="GO" id="GO:0004357">
    <property type="term" value="F:glutamate-cysteine ligase activity"/>
    <property type="evidence" value="ECO:0007669"/>
    <property type="project" value="UniProtKB-EC"/>
</dbReference>
<evidence type="ECO:0000313" key="7">
    <source>
        <dbReference type="Proteomes" id="UP001596119"/>
    </source>
</evidence>
<dbReference type="SUPFAM" id="SSF55931">
    <property type="entry name" value="Glutamine synthetase/guanido kinase"/>
    <property type="match status" value="1"/>
</dbReference>
<dbReference type="InterPro" id="IPR006336">
    <property type="entry name" value="GCS2"/>
</dbReference>
<dbReference type="InterPro" id="IPR011793">
    <property type="entry name" value="YbdK"/>
</dbReference>
<dbReference type="PANTHER" id="PTHR36510">
    <property type="entry name" value="GLUTAMATE--CYSTEINE LIGASE 2-RELATED"/>
    <property type="match status" value="1"/>
</dbReference>
<dbReference type="Gene3D" id="3.30.590.20">
    <property type="match status" value="1"/>
</dbReference>
<dbReference type="NCBIfam" id="TIGR02050">
    <property type="entry name" value="gshA_cyan_rel"/>
    <property type="match status" value="1"/>
</dbReference>
<comment type="catalytic activity">
    <reaction evidence="4 5">
        <text>L-cysteine + L-glutamate + ATP = gamma-L-glutamyl-L-cysteine + ADP + phosphate + H(+)</text>
        <dbReference type="Rhea" id="RHEA:13285"/>
        <dbReference type="ChEBI" id="CHEBI:15378"/>
        <dbReference type="ChEBI" id="CHEBI:29985"/>
        <dbReference type="ChEBI" id="CHEBI:30616"/>
        <dbReference type="ChEBI" id="CHEBI:35235"/>
        <dbReference type="ChEBI" id="CHEBI:43474"/>
        <dbReference type="ChEBI" id="CHEBI:58173"/>
        <dbReference type="ChEBI" id="CHEBI:456216"/>
        <dbReference type="EC" id="6.3.2.2"/>
    </reaction>
</comment>
<evidence type="ECO:0000256" key="4">
    <source>
        <dbReference type="ARBA" id="ARBA00048819"/>
    </source>
</evidence>
<evidence type="ECO:0000313" key="6">
    <source>
        <dbReference type="EMBL" id="MFC5948915.1"/>
    </source>
</evidence>
<dbReference type="EMBL" id="JBHSQK010000023">
    <property type="protein sequence ID" value="MFC5948915.1"/>
    <property type="molecule type" value="Genomic_DNA"/>
</dbReference>
<sequence>MAVRTLGVEEEFLLVDPDSGEPRAVGSTVLRRAGSADLTAELQAQQVETATDPCRDLGDLLGEIRIRRGEAARAARAAGVEAVPLGTPPVPAEPHVSSDARYRAMVERFGRTGSEQLTCACHVHVAVGSDDEAVGALDRIRPWLAVLLALSVNSPFWRGTDTGYAGFRTQVWGRWPSAGPTGPHGSAAAYRELTETLLGTDTLLDEGMLYFDARVSAHHPTLEVRVADVCREPTDAVLVAALTRALVETAAREWADGVPADPVRVEILRLAAWRASRSGLDEELLHPHTWRPAPADEVVRALVDHVGPALREAGDLDTVRELWQALAARRPGATHQRRAFAQGGDLRSVVRDALAARD</sequence>
<comment type="function">
    <text evidence="5">ATP-dependent carboxylate-amine ligase which exhibits weak glutamate--cysteine ligase activity.</text>
</comment>
<reference evidence="7" key="1">
    <citation type="journal article" date="2019" name="Int. J. Syst. Evol. Microbiol.">
        <title>The Global Catalogue of Microorganisms (GCM) 10K type strain sequencing project: providing services to taxonomists for standard genome sequencing and annotation.</title>
        <authorList>
            <consortium name="The Broad Institute Genomics Platform"/>
            <consortium name="The Broad Institute Genome Sequencing Center for Infectious Disease"/>
            <person name="Wu L."/>
            <person name="Ma J."/>
        </authorList>
    </citation>
    <scope>NUCLEOTIDE SEQUENCE [LARGE SCALE GENOMIC DNA]</scope>
    <source>
        <strain evidence="7">CGMCC 4.7397</strain>
    </source>
</reference>
<dbReference type="RefSeq" id="WP_379565994.1">
    <property type="nucleotide sequence ID" value="NZ_JBHSQK010000023.1"/>
</dbReference>
<evidence type="ECO:0000256" key="5">
    <source>
        <dbReference type="HAMAP-Rule" id="MF_01609"/>
    </source>
</evidence>
<keyword evidence="1 5" id="KW-0436">Ligase</keyword>
<comment type="similarity">
    <text evidence="5">Belongs to the glutamate--cysteine ligase type 2 family. YbdK subfamily.</text>
</comment>
<dbReference type="EC" id="6.3.2.2" evidence="5"/>
<keyword evidence="2 5" id="KW-0547">Nucleotide-binding</keyword>
<dbReference type="InterPro" id="IPR014746">
    <property type="entry name" value="Gln_synth/guanido_kin_cat_dom"/>
</dbReference>
<gene>
    <name evidence="6" type="ORF">ACFQH9_11560</name>
</gene>
<organism evidence="6 7">
    <name type="scientific">Pseudonocardia lutea</name>
    <dbReference type="NCBI Taxonomy" id="2172015"/>
    <lineage>
        <taxon>Bacteria</taxon>
        <taxon>Bacillati</taxon>
        <taxon>Actinomycetota</taxon>
        <taxon>Actinomycetes</taxon>
        <taxon>Pseudonocardiales</taxon>
        <taxon>Pseudonocardiaceae</taxon>
        <taxon>Pseudonocardia</taxon>
    </lineage>
</organism>
<keyword evidence="3 5" id="KW-0067">ATP-binding</keyword>